<evidence type="ECO:0000313" key="2">
    <source>
        <dbReference type="Proteomes" id="UP001189303"/>
    </source>
</evidence>
<keyword evidence="2" id="KW-1185">Reference proteome</keyword>
<reference evidence="1 2" key="1">
    <citation type="submission" date="2023-07" db="EMBL/GenBank/DDBJ databases">
        <authorList>
            <person name="Peeters C."/>
        </authorList>
    </citation>
    <scope>NUCLEOTIDE SEQUENCE [LARGE SCALE GENOMIC DNA]</scope>
    <source>
        <strain evidence="1 2">R-38712</strain>
    </source>
</reference>
<evidence type="ECO:0008006" key="3">
    <source>
        <dbReference type="Google" id="ProtNLM"/>
    </source>
</evidence>
<protein>
    <recommendedName>
        <fullName evidence="3">Single-stranded DNA-binding protein</fullName>
    </recommendedName>
</protein>
<organism evidence="1 2">
    <name type="scientific">Ralstonia pickettii</name>
    <name type="common">Burkholderia pickettii</name>
    <dbReference type="NCBI Taxonomy" id="329"/>
    <lineage>
        <taxon>Bacteria</taxon>
        <taxon>Pseudomonadati</taxon>
        <taxon>Pseudomonadota</taxon>
        <taxon>Betaproteobacteria</taxon>
        <taxon>Burkholderiales</taxon>
        <taxon>Burkholderiaceae</taxon>
        <taxon>Ralstonia</taxon>
    </lineage>
</organism>
<evidence type="ECO:0000313" key="1">
    <source>
        <dbReference type="EMBL" id="CAJ0729107.1"/>
    </source>
</evidence>
<comment type="caution">
    <text evidence="1">The sequence shown here is derived from an EMBL/GenBank/DDBJ whole genome shotgun (WGS) entry which is preliminary data.</text>
</comment>
<accession>A0ABM9IS93</accession>
<dbReference type="RefSeq" id="WP_316887045.1">
    <property type="nucleotide sequence ID" value="NZ_CATWFT010000014.1"/>
</dbReference>
<sequence>MSKYKAQLICINSNDWEFDGKKGTSHVAQLVITSAREVEGKVVEETFVARKKLPESYLGTAPGEYLIELAPFADAKGMLDFRVASLVPYNAARPTPKAAATA</sequence>
<dbReference type="EMBL" id="CATWFT010000014">
    <property type="protein sequence ID" value="CAJ0729107.1"/>
    <property type="molecule type" value="Genomic_DNA"/>
</dbReference>
<name>A0ABM9IS93_RALPI</name>
<gene>
    <name evidence="1" type="ORF">R38712_03933</name>
</gene>
<dbReference type="Proteomes" id="UP001189303">
    <property type="component" value="Unassembled WGS sequence"/>
</dbReference>
<proteinExistence type="predicted"/>